<reference evidence="1 2" key="1">
    <citation type="submission" date="2016-10" db="EMBL/GenBank/DDBJ databases">
        <authorList>
            <person name="de Groot N.N."/>
        </authorList>
    </citation>
    <scope>NUCLEOTIDE SEQUENCE [LARGE SCALE GENOMIC DNA]</scope>
    <source>
        <strain evidence="1 2">DSM 527</strain>
    </source>
</reference>
<gene>
    <name evidence="1" type="ORF">SAMN04488121_101250</name>
</gene>
<dbReference type="STRING" id="104663.SAMN04488121_101250"/>
<protein>
    <recommendedName>
        <fullName evidence="3">SnoaL-like domain-containing protein</fullName>
    </recommendedName>
</protein>
<dbReference type="InterPro" id="IPR032710">
    <property type="entry name" value="NTF2-like_dom_sf"/>
</dbReference>
<organism evidence="1 2">
    <name type="scientific">Chitinophaga filiformis</name>
    <name type="common">Myxococcus filiformis</name>
    <name type="synonym">Flexibacter filiformis</name>
    <dbReference type="NCBI Taxonomy" id="104663"/>
    <lineage>
        <taxon>Bacteria</taxon>
        <taxon>Pseudomonadati</taxon>
        <taxon>Bacteroidota</taxon>
        <taxon>Chitinophagia</taxon>
        <taxon>Chitinophagales</taxon>
        <taxon>Chitinophagaceae</taxon>
        <taxon>Chitinophaga</taxon>
    </lineage>
</organism>
<evidence type="ECO:0000313" key="2">
    <source>
        <dbReference type="Proteomes" id="UP000199045"/>
    </source>
</evidence>
<dbReference type="EMBL" id="FNBN01000001">
    <property type="protein sequence ID" value="SDE93954.1"/>
    <property type="molecule type" value="Genomic_DNA"/>
</dbReference>
<sequence>MKQTILMSGLVVLLTASWKTKEGPVLATTATTVAHTEGNGSRLITSKTTEMNDSAALEVVNRLFERFKAGASPTELASFYDEKADWFIPGDIRNVPWIGKRTGRQEIAEHYRLLKQYIKPEKLDITEILTKGNRVVILGYLESRYKESNKLINSEFSIDIIVENGLITRYHFLEDSFDVSVKAKS</sequence>
<dbReference type="RefSeq" id="WP_089828415.1">
    <property type="nucleotide sequence ID" value="NZ_FNBN01000001.1"/>
</dbReference>
<dbReference type="Proteomes" id="UP000199045">
    <property type="component" value="Unassembled WGS sequence"/>
</dbReference>
<dbReference type="SUPFAM" id="SSF54427">
    <property type="entry name" value="NTF2-like"/>
    <property type="match status" value="1"/>
</dbReference>
<accession>A0A1G7H0V5</accession>
<evidence type="ECO:0008006" key="3">
    <source>
        <dbReference type="Google" id="ProtNLM"/>
    </source>
</evidence>
<dbReference type="Gene3D" id="3.10.450.50">
    <property type="match status" value="1"/>
</dbReference>
<dbReference type="AlphaFoldDB" id="A0A1G7H0V5"/>
<dbReference type="OrthoDB" id="6657864at2"/>
<evidence type="ECO:0000313" key="1">
    <source>
        <dbReference type="EMBL" id="SDE93954.1"/>
    </source>
</evidence>
<name>A0A1G7H0V5_CHIFI</name>
<proteinExistence type="predicted"/>